<name>A0AC61YAV8_9FLAO</name>
<reference evidence="1" key="1">
    <citation type="submission" date="2019-09" db="EMBL/GenBank/DDBJ databases">
        <authorList>
            <person name="Rodrigo-Torres L."/>
            <person name="Arahal R. D."/>
            <person name="Lucena T."/>
        </authorList>
    </citation>
    <scope>NUCLEOTIDE SEQUENCE</scope>
    <source>
        <strain evidence="1">ISS653</strain>
    </source>
</reference>
<protein>
    <submittedName>
        <fullName evidence="1">Uncharacterized protein</fullName>
    </submittedName>
</protein>
<proteinExistence type="predicted"/>
<dbReference type="EMBL" id="CABVMM010000010">
    <property type="protein sequence ID" value="VVV01455.1"/>
    <property type="molecule type" value="Genomic_DNA"/>
</dbReference>
<evidence type="ECO:0000313" key="1">
    <source>
        <dbReference type="EMBL" id="VVV01455.1"/>
    </source>
</evidence>
<evidence type="ECO:0000313" key="2">
    <source>
        <dbReference type="Proteomes" id="UP000356253"/>
    </source>
</evidence>
<keyword evidence="2" id="KW-1185">Reference proteome</keyword>
<accession>A0AC61YAV8</accession>
<sequence>MMKSMIKTIVFTALLVLGYNAQAAKDFNVAVAKNQILMVELNEVQEGDLLTLLDVDGKVLYKETNLNTNFQKSLSLAYVPDGTYFLNLEGMNTIFAREVVKNGNTVEVKKDSQIIFKPIYQQTDNVLKVSYTNPNKETVKAFVYDEKGEIVSTLKNNDLVMKKTFDFSGVPAGNYMLAMFVGDRSYYKPVSTK</sequence>
<gene>
    <name evidence="1" type="ORF">FVB9532_02747</name>
</gene>
<dbReference type="Proteomes" id="UP000356253">
    <property type="component" value="Unassembled WGS sequence"/>
</dbReference>
<organism evidence="1 2">
    <name type="scientific">Mesonia oceanica</name>
    <dbReference type="NCBI Taxonomy" id="2687242"/>
    <lineage>
        <taxon>Bacteria</taxon>
        <taxon>Pseudomonadati</taxon>
        <taxon>Bacteroidota</taxon>
        <taxon>Flavobacteriia</taxon>
        <taxon>Flavobacteriales</taxon>
        <taxon>Flavobacteriaceae</taxon>
        <taxon>Mesonia</taxon>
    </lineage>
</organism>
<comment type="caution">
    <text evidence="1">The sequence shown here is derived from an EMBL/GenBank/DDBJ whole genome shotgun (WGS) entry which is preliminary data.</text>
</comment>